<feature type="compositionally biased region" description="Low complexity" evidence="1">
    <location>
        <begin position="59"/>
        <end position="71"/>
    </location>
</feature>
<proteinExistence type="predicted"/>
<name>A0A0E0MIJ9_ORYPU</name>
<evidence type="ECO:0008006" key="4">
    <source>
        <dbReference type="Google" id="ProtNLM"/>
    </source>
</evidence>
<feature type="compositionally biased region" description="Basic and acidic residues" evidence="1">
    <location>
        <begin position="1"/>
        <end position="25"/>
    </location>
</feature>
<dbReference type="Proteomes" id="UP000026962">
    <property type="component" value="Chromosome 12"/>
</dbReference>
<reference evidence="2" key="1">
    <citation type="submission" date="2015-04" db="UniProtKB">
        <authorList>
            <consortium name="EnsemblPlants"/>
        </authorList>
    </citation>
    <scope>IDENTIFICATION</scope>
</reference>
<accession>A0A0E0MIJ9</accession>
<evidence type="ECO:0000313" key="2">
    <source>
        <dbReference type="EnsemblPlants" id="OPUNC12G00130.1"/>
    </source>
</evidence>
<keyword evidence="3" id="KW-1185">Reference proteome</keyword>
<dbReference type="Gramene" id="OPUNC12G00130.1">
    <property type="protein sequence ID" value="OPUNC12G00130.1"/>
    <property type="gene ID" value="OPUNC12G00130"/>
</dbReference>
<reference evidence="2" key="2">
    <citation type="submission" date="2018-05" db="EMBL/GenBank/DDBJ databases">
        <title>OpunRS2 (Oryza punctata Reference Sequence Version 2).</title>
        <authorList>
            <person name="Zhang J."/>
            <person name="Kudrna D."/>
            <person name="Lee S."/>
            <person name="Talag J."/>
            <person name="Welchert J."/>
            <person name="Wing R.A."/>
        </authorList>
    </citation>
    <scope>NUCLEOTIDE SEQUENCE [LARGE SCALE GENOMIC DNA]</scope>
</reference>
<protein>
    <recommendedName>
        <fullName evidence="4">DUF834 domain-containing protein</fullName>
    </recommendedName>
</protein>
<dbReference type="AlphaFoldDB" id="A0A0E0MIJ9"/>
<evidence type="ECO:0000256" key="1">
    <source>
        <dbReference type="SAM" id="MobiDB-lite"/>
    </source>
</evidence>
<dbReference type="HOGENOM" id="CLU_185586_0_0_1"/>
<feature type="region of interest" description="Disordered" evidence="1">
    <location>
        <begin position="59"/>
        <end position="78"/>
    </location>
</feature>
<dbReference type="EnsemblPlants" id="OPUNC12G00130.1">
    <property type="protein sequence ID" value="OPUNC12G00130.1"/>
    <property type="gene ID" value="OPUNC12G00130"/>
</dbReference>
<sequence length="78" mass="7840">MLPQRRGEQDGGIVIEKKEGSEGKTKGRGSAHLAAAGSLIDAAANSNPPCPTEARLVASRSGASSGAAANAHCGRAQW</sequence>
<feature type="region of interest" description="Disordered" evidence="1">
    <location>
        <begin position="1"/>
        <end position="29"/>
    </location>
</feature>
<evidence type="ECO:0000313" key="3">
    <source>
        <dbReference type="Proteomes" id="UP000026962"/>
    </source>
</evidence>
<organism evidence="2">
    <name type="scientific">Oryza punctata</name>
    <name type="common">Red rice</name>
    <dbReference type="NCBI Taxonomy" id="4537"/>
    <lineage>
        <taxon>Eukaryota</taxon>
        <taxon>Viridiplantae</taxon>
        <taxon>Streptophyta</taxon>
        <taxon>Embryophyta</taxon>
        <taxon>Tracheophyta</taxon>
        <taxon>Spermatophyta</taxon>
        <taxon>Magnoliopsida</taxon>
        <taxon>Liliopsida</taxon>
        <taxon>Poales</taxon>
        <taxon>Poaceae</taxon>
        <taxon>BOP clade</taxon>
        <taxon>Oryzoideae</taxon>
        <taxon>Oryzeae</taxon>
        <taxon>Oryzinae</taxon>
        <taxon>Oryza</taxon>
    </lineage>
</organism>